<name>A0AAW5QUP2_9HYPH</name>
<dbReference type="RefSeq" id="WP_261614784.1">
    <property type="nucleotide sequence ID" value="NZ_JALIDZ010000002.1"/>
</dbReference>
<evidence type="ECO:0000313" key="1">
    <source>
        <dbReference type="EMBL" id="MCT8971214.1"/>
    </source>
</evidence>
<sequence length="134" mass="14018">MSAALALQSALVAALRADAPLTALLGGQAIHDGAPQGAGFPHVSLADLTSLDYGDVSGERQEHYATLLVWSRQGGRRQALEILGAATAVLDGAPLALASHRLVNLAVERTEARRQADGATWRGLMRLRAVTEAD</sequence>
<dbReference type="Gene3D" id="3.30.2000.30">
    <property type="match status" value="1"/>
</dbReference>
<dbReference type="InterPro" id="IPR053745">
    <property type="entry name" value="Viral_Tail_Comp_sf"/>
</dbReference>
<dbReference type="EMBL" id="JALIDZ010000002">
    <property type="protein sequence ID" value="MCT8971214.1"/>
    <property type="molecule type" value="Genomic_DNA"/>
</dbReference>
<evidence type="ECO:0000313" key="2">
    <source>
        <dbReference type="Proteomes" id="UP001320898"/>
    </source>
</evidence>
<organism evidence="1 2">
    <name type="scientific">Microbaculum marinisediminis</name>
    <dbReference type="NCBI Taxonomy" id="2931392"/>
    <lineage>
        <taxon>Bacteria</taxon>
        <taxon>Pseudomonadati</taxon>
        <taxon>Pseudomonadota</taxon>
        <taxon>Alphaproteobacteria</taxon>
        <taxon>Hyphomicrobiales</taxon>
        <taxon>Tepidamorphaceae</taxon>
        <taxon>Microbaculum</taxon>
    </lineage>
</organism>
<proteinExistence type="predicted"/>
<reference evidence="1 2" key="1">
    <citation type="submission" date="2022-04" db="EMBL/GenBank/DDBJ databases">
        <authorList>
            <person name="Ye Y.-Q."/>
            <person name="Du Z.-J."/>
        </authorList>
    </citation>
    <scope>NUCLEOTIDE SEQUENCE [LARGE SCALE GENOMIC DNA]</scope>
    <source>
        <strain evidence="1 2">A6E488</strain>
    </source>
</reference>
<accession>A0AAW5QUP2</accession>
<dbReference type="Pfam" id="PF11367">
    <property type="entry name" value="Tail_completion_gp17"/>
    <property type="match status" value="1"/>
</dbReference>
<dbReference type="InterPro" id="IPR021508">
    <property type="entry name" value="Gp17-like"/>
</dbReference>
<keyword evidence="2" id="KW-1185">Reference proteome</keyword>
<gene>
    <name evidence="1" type="ORF">MUB46_05005</name>
</gene>
<dbReference type="AlphaFoldDB" id="A0AAW5QUP2"/>
<dbReference type="Proteomes" id="UP001320898">
    <property type="component" value="Unassembled WGS sequence"/>
</dbReference>
<protein>
    <submittedName>
        <fullName evidence="1">DUF3168 domain-containing protein</fullName>
    </submittedName>
</protein>
<comment type="caution">
    <text evidence="1">The sequence shown here is derived from an EMBL/GenBank/DDBJ whole genome shotgun (WGS) entry which is preliminary data.</text>
</comment>